<evidence type="ECO:0000256" key="2">
    <source>
        <dbReference type="SAM" id="Phobius"/>
    </source>
</evidence>
<dbReference type="RefSeq" id="WP_307324316.1">
    <property type="nucleotide sequence ID" value="NZ_JAUSUG010000005.1"/>
</dbReference>
<gene>
    <name evidence="3" type="ORF">J2S74_001781</name>
</gene>
<protein>
    <recommendedName>
        <fullName evidence="5">YceG-like family protein</fullName>
    </recommendedName>
</protein>
<keyword evidence="4" id="KW-1185">Reference proteome</keyword>
<keyword evidence="2" id="KW-1133">Transmembrane helix</keyword>
<evidence type="ECO:0000313" key="3">
    <source>
        <dbReference type="EMBL" id="MDQ0254406.1"/>
    </source>
</evidence>
<feature type="region of interest" description="Disordered" evidence="1">
    <location>
        <begin position="84"/>
        <end position="107"/>
    </location>
</feature>
<accession>A0ABT9ZT43</accession>
<dbReference type="Gene3D" id="3.30.1490.480">
    <property type="entry name" value="Endolytic murein transglycosylase"/>
    <property type="match status" value="1"/>
</dbReference>
<evidence type="ECO:0000313" key="4">
    <source>
        <dbReference type="Proteomes" id="UP001230005"/>
    </source>
</evidence>
<sequence>MSVKHILRGSAMGVFVTTSIFASVYYFHGSAASSYVDEAITAEEALQILENENYTVLTNQEHNNLMDEITHLEEEINVLMELEEEVENGQTSPEEEIESPEAEEESTETVYEAVLIIESGMTTRNIADQLEYLNIISDSRAFERYVQESGLERALRMGEFNLTSDMTIQEVAQTLSSP</sequence>
<dbReference type="Proteomes" id="UP001230005">
    <property type="component" value="Unassembled WGS sequence"/>
</dbReference>
<evidence type="ECO:0000256" key="1">
    <source>
        <dbReference type="SAM" id="MobiDB-lite"/>
    </source>
</evidence>
<keyword evidence="2" id="KW-0812">Transmembrane</keyword>
<reference evidence="3 4" key="1">
    <citation type="submission" date="2023-07" db="EMBL/GenBank/DDBJ databases">
        <title>Genomic Encyclopedia of Type Strains, Phase IV (KMG-IV): sequencing the most valuable type-strain genomes for metagenomic binning, comparative biology and taxonomic classification.</title>
        <authorList>
            <person name="Goeker M."/>
        </authorList>
    </citation>
    <scope>NUCLEOTIDE SEQUENCE [LARGE SCALE GENOMIC DNA]</scope>
    <source>
        <strain evidence="3 4">DSM 9768</strain>
    </source>
</reference>
<keyword evidence="2" id="KW-0472">Membrane</keyword>
<comment type="caution">
    <text evidence="3">The sequence shown here is derived from an EMBL/GenBank/DDBJ whole genome shotgun (WGS) entry which is preliminary data.</text>
</comment>
<evidence type="ECO:0008006" key="5">
    <source>
        <dbReference type="Google" id="ProtNLM"/>
    </source>
</evidence>
<feature type="transmembrane region" description="Helical" evidence="2">
    <location>
        <begin position="6"/>
        <end position="27"/>
    </location>
</feature>
<dbReference type="EMBL" id="JAUSUG010000005">
    <property type="protein sequence ID" value="MDQ0254406.1"/>
    <property type="molecule type" value="Genomic_DNA"/>
</dbReference>
<proteinExistence type="predicted"/>
<name>A0ABT9ZT43_9BACI</name>
<organism evidence="3 4">
    <name type="scientific">Evansella vedderi</name>
    <dbReference type="NCBI Taxonomy" id="38282"/>
    <lineage>
        <taxon>Bacteria</taxon>
        <taxon>Bacillati</taxon>
        <taxon>Bacillota</taxon>
        <taxon>Bacilli</taxon>
        <taxon>Bacillales</taxon>
        <taxon>Bacillaceae</taxon>
        <taxon>Evansella</taxon>
    </lineage>
</organism>